<gene>
    <name evidence="1" type="ORF">K1T71_003161</name>
</gene>
<dbReference type="Proteomes" id="UP000824533">
    <property type="component" value="Linkage Group LG05"/>
</dbReference>
<keyword evidence="2" id="KW-1185">Reference proteome</keyword>
<protein>
    <submittedName>
        <fullName evidence="1">Uncharacterized protein</fullName>
    </submittedName>
</protein>
<organism evidence="1 2">
    <name type="scientific">Dendrolimus kikuchii</name>
    <dbReference type="NCBI Taxonomy" id="765133"/>
    <lineage>
        <taxon>Eukaryota</taxon>
        <taxon>Metazoa</taxon>
        <taxon>Ecdysozoa</taxon>
        <taxon>Arthropoda</taxon>
        <taxon>Hexapoda</taxon>
        <taxon>Insecta</taxon>
        <taxon>Pterygota</taxon>
        <taxon>Neoptera</taxon>
        <taxon>Endopterygota</taxon>
        <taxon>Lepidoptera</taxon>
        <taxon>Glossata</taxon>
        <taxon>Ditrysia</taxon>
        <taxon>Bombycoidea</taxon>
        <taxon>Lasiocampidae</taxon>
        <taxon>Dendrolimus</taxon>
    </lineage>
</organism>
<reference evidence="1 2" key="1">
    <citation type="journal article" date="2021" name="Front. Genet.">
        <title>Chromosome-Level Genome Assembly Reveals Significant Gene Expansion in the Toll and IMD Signaling Pathways of Dendrolimus kikuchii.</title>
        <authorList>
            <person name="Zhou J."/>
            <person name="Wu P."/>
            <person name="Xiong Z."/>
            <person name="Liu N."/>
            <person name="Zhao N."/>
            <person name="Ji M."/>
            <person name="Qiu Y."/>
            <person name="Yang B."/>
        </authorList>
    </citation>
    <scope>NUCLEOTIDE SEQUENCE [LARGE SCALE GENOMIC DNA]</scope>
    <source>
        <strain evidence="1">Ann1</strain>
    </source>
</reference>
<dbReference type="EMBL" id="CM034391">
    <property type="protein sequence ID" value="KAJ0181076.1"/>
    <property type="molecule type" value="Genomic_DNA"/>
</dbReference>
<name>A0ACC1DB12_9NEOP</name>
<proteinExistence type="predicted"/>
<comment type="caution">
    <text evidence="1">The sequence shown here is derived from an EMBL/GenBank/DDBJ whole genome shotgun (WGS) entry which is preliminary data.</text>
</comment>
<evidence type="ECO:0000313" key="2">
    <source>
        <dbReference type="Proteomes" id="UP000824533"/>
    </source>
</evidence>
<evidence type="ECO:0000313" key="1">
    <source>
        <dbReference type="EMBL" id="KAJ0181076.1"/>
    </source>
</evidence>
<sequence>MAAGKGGSLVNREICQLLTGPTPVNVTALGKLLIYGFSAIWQTRGISLLFPNVICLTAFYLYLRRNYDYWQVRGVPYESPSILCGNLGFFLRKSFWEYFYKVGKSQKLDYVGIFLGWKPALLIQSPELARKILITDHVHFQNRYIYSPNDSDPLGSLNLFTVKNPIWTIVRKELSPLFTSKKLKMVTDLMNVNSKELVLKIQRDYIDKKEKVNLKELFSMYTSDTVASTVFGITVSALNDEPSPLWVITNHMIKWTFWRGFEFSTIFFLPALAEFLRLKLFSAPASEYIKKIFWKVVNERNVTGETNDKDLVNLLLKLKADLKLPVDANSDLANDLMLAQVAVFILGSIETSSSTLTYCLHEIAHHPDKQEKLFGEINEAVNKRSKSILDYNDLVELKYLSKCIYETLRMYTPVPHIDRLCNKDYKLNDKVTIEAGTPVLVNALAIHYDERHYPDPEQWYPERFSDSMTDSDNLQFSFLPFGEGPRFCIGKRYGLMQVRTALAQILHQYRVLPDENEPRVVKADPYSVLLAPLSGVLSVIFLTAFYLYLRRNYDYWQVRGVPYQQPSILFGNLGFFLRKSFSEYFYEVGKKQKLDYLGIFLGWKPALLIQSPELARKILITDHVHFQNRYIYSPNDSDPLGSLNLFNVKNPLWKSVRKQLSPIFTSKKLKMVTELMNVNSKELVHKIQRDYIDKKKAVNLKELFSMYTSDTVSSTVFGITVSVLNDLSSPLWVITKHMLNWTFWRGFEFSTIFFLPALAKILRLKFFSASATEYIKQLFSKVIEERKITSQRNDKDLVCFLLKLKADLKLPVDADSDLANDLMMAQAAVFILGSIETSSSNLSYCLHELAHHPDKQEKLFNEINEALNKSAKCILEYEDLIELKYMSKCIYETLRMYAPLPHMDRLCNKDYKLNDEVTIEAGTPVLVNVLAIHYDERHYRDPEQWCPERFPDTMTDSDNLQCTFLPFGEGPRFCIGKRYGLMQIRTALAQIFHKYRVLPGENEPRVVKPDPYSVLLAPLSGGCVKFVPR</sequence>
<accession>A0ACC1DB12</accession>